<evidence type="ECO:0000313" key="1">
    <source>
        <dbReference type="EMBL" id="GAB1301961.1"/>
    </source>
</evidence>
<reference evidence="1 2" key="1">
    <citation type="submission" date="2024-08" db="EMBL/GenBank/DDBJ databases">
        <title>The draft genome of Apodemus speciosus.</title>
        <authorList>
            <person name="Nabeshima K."/>
            <person name="Suzuki S."/>
            <person name="Onuma M."/>
        </authorList>
    </citation>
    <scope>NUCLEOTIDE SEQUENCE [LARGE SCALE GENOMIC DNA]</scope>
    <source>
        <strain evidence="1">IB14-021</strain>
    </source>
</reference>
<gene>
    <name evidence="1" type="ORF">APTSU1_001719900</name>
</gene>
<evidence type="ECO:0000313" key="2">
    <source>
        <dbReference type="Proteomes" id="UP001623349"/>
    </source>
</evidence>
<dbReference type="EMBL" id="BAAFST010000019">
    <property type="protein sequence ID" value="GAB1301961.1"/>
    <property type="molecule type" value="Genomic_DNA"/>
</dbReference>
<protein>
    <submittedName>
        <fullName evidence="1">Uncharacterized protein</fullName>
    </submittedName>
</protein>
<organism evidence="1 2">
    <name type="scientific">Apodemus speciosus</name>
    <name type="common">Large Japanese field mouse</name>
    <dbReference type="NCBI Taxonomy" id="105296"/>
    <lineage>
        <taxon>Eukaryota</taxon>
        <taxon>Metazoa</taxon>
        <taxon>Chordata</taxon>
        <taxon>Craniata</taxon>
        <taxon>Vertebrata</taxon>
        <taxon>Euteleostomi</taxon>
        <taxon>Mammalia</taxon>
        <taxon>Eutheria</taxon>
        <taxon>Euarchontoglires</taxon>
        <taxon>Glires</taxon>
        <taxon>Rodentia</taxon>
        <taxon>Myomorpha</taxon>
        <taxon>Muroidea</taxon>
        <taxon>Muridae</taxon>
        <taxon>Murinae</taxon>
        <taxon>Apodemus</taxon>
    </lineage>
</organism>
<sequence length="41" mass="4720">MLCPVIGPSGTQDIGFRESWSLKVTTWPRTMEFMFLVTLEN</sequence>
<comment type="caution">
    <text evidence="1">The sequence shown here is derived from an EMBL/GenBank/DDBJ whole genome shotgun (WGS) entry which is preliminary data.</text>
</comment>
<proteinExistence type="predicted"/>
<keyword evidence="2" id="KW-1185">Reference proteome</keyword>
<accession>A0ABQ0FS95</accession>
<dbReference type="Proteomes" id="UP001623349">
    <property type="component" value="Unassembled WGS sequence"/>
</dbReference>
<name>A0ABQ0FS95_APOSI</name>